<dbReference type="AlphaFoldDB" id="A0A3A3G9R2"/>
<proteinExistence type="inferred from homology"/>
<evidence type="ECO:0000313" key="4">
    <source>
        <dbReference type="EMBL" id="RJG03322.1"/>
    </source>
</evidence>
<dbReference type="InterPro" id="IPR014748">
    <property type="entry name" value="Enoyl-CoA_hydra_C"/>
</dbReference>
<dbReference type="InterPro" id="IPR001753">
    <property type="entry name" value="Enoyl-CoA_hydra/iso"/>
</dbReference>
<sequence>MTSFNKDVFLESLGDNVFEIRLNRPERMNALGVATVAALQQAVADATAKRARMLLLRGSGRAFCAGADLKERKEMNLDEKMAHNAGINDAINAIAGAKFVTVAVLNGLAMGGGLEMALACDLRIAAAGISLGLTESRVGAFPGAGGSQRLPRVVGRSRALQMMLSGEPVTSEYAEKIGLVNEVVAPEELDARAHAFAKLLASRSAPAMAAIKRLVYQGIEMPLADGLRMERAELPAILGSSDYAEGLAAFEERRPPKFTGVVE</sequence>
<keyword evidence="2" id="KW-0456">Lyase</keyword>
<dbReference type="PANTHER" id="PTHR11941:SF54">
    <property type="entry name" value="ENOYL-COA HYDRATASE, MITOCHONDRIAL"/>
    <property type="match status" value="1"/>
</dbReference>
<dbReference type="EMBL" id="QYUQ01000002">
    <property type="protein sequence ID" value="RJG03322.1"/>
    <property type="molecule type" value="Genomic_DNA"/>
</dbReference>
<dbReference type="FunFam" id="3.90.226.10:FF:000009">
    <property type="entry name" value="Carnitinyl-CoA dehydratase"/>
    <property type="match status" value="1"/>
</dbReference>
<evidence type="ECO:0008006" key="6">
    <source>
        <dbReference type="Google" id="ProtNLM"/>
    </source>
</evidence>
<gene>
    <name evidence="4" type="ORF">D3878_18430</name>
</gene>
<keyword evidence="5" id="KW-1185">Reference proteome</keyword>
<name>A0A3A3G9R2_9BURK</name>
<dbReference type="InterPro" id="IPR018376">
    <property type="entry name" value="Enoyl-CoA_hyd/isom_CS"/>
</dbReference>
<evidence type="ECO:0000256" key="3">
    <source>
        <dbReference type="RuleBase" id="RU003707"/>
    </source>
</evidence>
<accession>A0A3A3G9R2</accession>
<comment type="similarity">
    <text evidence="1 3">Belongs to the enoyl-CoA hydratase/isomerase family.</text>
</comment>
<organism evidence="4 5">
    <name type="scientific">Noviherbaspirillum sedimenti</name>
    <dbReference type="NCBI Taxonomy" id="2320865"/>
    <lineage>
        <taxon>Bacteria</taxon>
        <taxon>Pseudomonadati</taxon>
        <taxon>Pseudomonadota</taxon>
        <taxon>Betaproteobacteria</taxon>
        <taxon>Burkholderiales</taxon>
        <taxon>Oxalobacteraceae</taxon>
        <taxon>Noviherbaspirillum</taxon>
    </lineage>
</organism>
<evidence type="ECO:0000256" key="2">
    <source>
        <dbReference type="ARBA" id="ARBA00023239"/>
    </source>
</evidence>
<dbReference type="Gene3D" id="1.10.12.10">
    <property type="entry name" value="Lyase 2-enoyl-coa Hydratase, Chain A, domain 2"/>
    <property type="match status" value="1"/>
</dbReference>
<evidence type="ECO:0000313" key="5">
    <source>
        <dbReference type="Proteomes" id="UP000266327"/>
    </source>
</evidence>
<dbReference type="GO" id="GO:0006635">
    <property type="term" value="P:fatty acid beta-oxidation"/>
    <property type="evidence" value="ECO:0007669"/>
    <property type="project" value="TreeGrafter"/>
</dbReference>
<protein>
    <recommendedName>
        <fullName evidence="6">Enoyl-CoA hydratase</fullName>
    </recommendedName>
</protein>
<dbReference type="RefSeq" id="WP_119786817.1">
    <property type="nucleotide sequence ID" value="NZ_QYUQ01000002.1"/>
</dbReference>
<reference evidence="5" key="1">
    <citation type="submission" date="2018-09" db="EMBL/GenBank/DDBJ databases">
        <authorList>
            <person name="Zhu H."/>
        </authorList>
    </citation>
    <scope>NUCLEOTIDE SEQUENCE [LARGE SCALE GENOMIC DNA]</scope>
    <source>
        <strain evidence="5">K1S02-23</strain>
    </source>
</reference>
<dbReference type="SUPFAM" id="SSF52096">
    <property type="entry name" value="ClpP/crotonase"/>
    <property type="match status" value="1"/>
</dbReference>
<dbReference type="Proteomes" id="UP000266327">
    <property type="component" value="Unassembled WGS sequence"/>
</dbReference>
<dbReference type="Pfam" id="PF00378">
    <property type="entry name" value="ECH_1"/>
    <property type="match status" value="1"/>
</dbReference>
<dbReference type="InterPro" id="IPR029045">
    <property type="entry name" value="ClpP/crotonase-like_dom_sf"/>
</dbReference>
<dbReference type="PANTHER" id="PTHR11941">
    <property type="entry name" value="ENOYL-COA HYDRATASE-RELATED"/>
    <property type="match status" value="1"/>
</dbReference>
<dbReference type="CDD" id="cd06558">
    <property type="entry name" value="crotonase-like"/>
    <property type="match status" value="1"/>
</dbReference>
<dbReference type="OrthoDB" id="9807606at2"/>
<dbReference type="GO" id="GO:0016829">
    <property type="term" value="F:lyase activity"/>
    <property type="evidence" value="ECO:0007669"/>
    <property type="project" value="UniProtKB-KW"/>
</dbReference>
<evidence type="ECO:0000256" key="1">
    <source>
        <dbReference type="ARBA" id="ARBA00005254"/>
    </source>
</evidence>
<dbReference type="PROSITE" id="PS00166">
    <property type="entry name" value="ENOYL_COA_HYDRATASE"/>
    <property type="match status" value="1"/>
</dbReference>
<comment type="caution">
    <text evidence="4">The sequence shown here is derived from an EMBL/GenBank/DDBJ whole genome shotgun (WGS) entry which is preliminary data.</text>
</comment>
<dbReference type="Gene3D" id="3.90.226.10">
    <property type="entry name" value="2-enoyl-CoA Hydratase, Chain A, domain 1"/>
    <property type="match status" value="1"/>
</dbReference>